<evidence type="ECO:0000313" key="3">
    <source>
        <dbReference type="EMBL" id="JAR88481.1"/>
    </source>
</evidence>
<reference evidence="3" key="1">
    <citation type="journal article" date="2018" name="PLoS Negl. Trop. Dis.">
        <title>Sialome diversity of ticks revealed by RNAseq of single tick salivary glands.</title>
        <authorList>
            <person name="Perner J."/>
            <person name="Kropackova S."/>
            <person name="Kopacek P."/>
            <person name="Ribeiro J.M."/>
        </authorList>
    </citation>
    <scope>NUCLEOTIDE SEQUENCE</scope>
    <source>
        <strain evidence="3">Siblings of single egg batch collected in Ceske Budejovice</strain>
        <tissue evidence="3">Salivary glands</tissue>
    </source>
</reference>
<keyword evidence="2" id="KW-0472">Membrane</keyword>
<feature type="region of interest" description="Disordered" evidence="1">
    <location>
        <begin position="1"/>
        <end position="28"/>
    </location>
</feature>
<evidence type="ECO:0000256" key="1">
    <source>
        <dbReference type="SAM" id="MobiDB-lite"/>
    </source>
</evidence>
<organism evidence="3">
    <name type="scientific">Ixodes ricinus</name>
    <name type="common">Common tick</name>
    <name type="synonym">Acarus ricinus</name>
    <dbReference type="NCBI Taxonomy" id="34613"/>
    <lineage>
        <taxon>Eukaryota</taxon>
        <taxon>Metazoa</taxon>
        <taxon>Ecdysozoa</taxon>
        <taxon>Arthropoda</taxon>
        <taxon>Chelicerata</taxon>
        <taxon>Arachnida</taxon>
        <taxon>Acari</taxon>
        <taxon>Parasitiformes</taxon>
        <taxon>Ixodida</taxon>
        <taxon>Ixodoidea</taxon>
        <taxon>Ixodidae</taxon>
        <taxon>Ixodinae</taxon>
        <taxon>Ixodes</taxon>
    </lineage>
</organism>
<feature type="compositionally biased region" description="Basic residues" evidence="1">
    <location>
        <begin position="78"/>
        <end position="92"/>
    </location>
</feature>
<feature type="region of interest" description="Disordered" evidence="1">
    <location>
        <begin position="48"/>
        <end position="101"/>
    </location>
</feature>
<keyword evidence="2" id="KW-1133">Transmembrane helix</keyword>
<evidence type="ECO:0000256" key="2">
    <source>
        <dbReference type="SAM" id="Phobius"/>
    </source>
</evidence>
<feature type="compositionally biased region" description="Basic residues" evidence="1">
    <location>
        <begin position="137"/>
        <end position="151"/>
    </location>
</feature>
<feature type="compositionally biased region" description="Polar residues" evidence="1">
    <location>
        <begin position="231"/>
        <end position="244"/>
    </location>
</feature>
<feature type="region of interest" description="Disordered" evidence="1">
    <location>
        <begin position="213"/>
        <end position="244"/>
    </location>
</feature>
<feature type="region of interest" description="Disordered" evidence="1">
    <location>
        <begin position="122"/>
        <end position="169"/>
    </location>
</feature>
<feature type="transmembrane region" description="Helical" evidence="2">
    <location>
        <begin position="174"/>
        <end position="197"/>
    </location>
</feature>
<dbReference type="AlphaFoldDB" id="A0A147BCJ8"/>
<proteinExistence type="predicted"/>
<accession>A0A147BCJ8</accession>
<sequence>MTSSPKDNFTIEFRPSSEDKKPLSPSEDECRIVITDCEMMVSGDRIADVDNNLSPWSGQETPSVFDEGDLSRSDSQPRRHHKHHRRHHRHNNRASQAEDLSVGRCQSRLVIEDDFPSDCETVATTKSESVWSEKKEGRKHKRKRKKKRKQNKPSEAEEEAEEDQEGRRDKKAEMIVVTVSAVILTIALLLIGITLALTPKIDEMVRKENENMFRLPTPSSGLTTPAPPTTLRGNTTSGSVTAVG</sequence>
<keyword evidence="2" id="KW-0812">Transmembrane</keyword>
<feature type="compositionally biased region" description="Polar residues" evidence="1">
    <location>
        <begin position="51"/>
        <end position="62"/>
    </location>
</feature>
<protein>
    <submittedName>
        <fullName evidence="3">Uncharacterized protein</fullName>
    </submittedName>
</protein>
<name>A0A147BCJ8_IXORI</name>
<dbReference type="EMBL" id="GEGO01006923">
    <property type="protein sequence ID" value="JAR88481.1"/>
    <property type="molecule type" value="Transcribed_RNA"/>
</dbReference>